<keyword evidence="2" id="KW-1185">Reference proteome</keyword>
<sequence length="110" mass="11735">MAQEHCAKVFFNKSTGAPTQGLGIMVCASDNYAVIKGKANEIIRQQGARPLDAPTIHVIGPGHPEKSELKGSTTLVSMGIAPAESTKKLSISIYINLPPEPKRKPLCLIL</sequence>
<dbReference type="AlphaFoldDB" id="A0A9W7XUR1"/>
<proteinExistence type="predicted"/>
<dbReference type="Proteomes" id="UP001143981">
    <property type="component" value="Unassembled WGS sequence"/>
</dbReference>
<evidence type="ECO:0000313" key="1">
    <source>
        <dbReference type="EMBL" id="KAJ1718879.1"/>
    </source>
</evidence>
<protein>
    <submittedName>
        <fullName evidence="1">Uncharacterized protein</fullName>
    </submittedName>
</protein>
<comment type="caution">
    <text evidence="1">The sequence shown here is derived from an EMBL/GenBank/DDBJ whole genome shotgun (WGS) entry which is preliminary data.</text>
</comment>
<organism evidence="1 2">
    <name type="scientific">Coemansia biformis</name>
    <dbReference type="NCBI Taxonomy" id="1286918"/>
    <lineage>
        <taxon>Eukaryota</taxon>
        <taxon>Fungi</taxon>
        <taxon>Fungi incertae sedis</taxon>
        <taxon>Zoopagomycota</taxon>
        <taxon>Kickxellomycotina</taxon>
        <taxon>Kickxellomycetes</taxon>
        <taxon>Kickxellales</taxon>
        <taxon>Kickxellaceae</taxon>
        <taxon>Coemansia</taxon>
    </lineage>
</organism>
<name>A0A9W7XUR1_9FUNG</name>
<dbReference type="EMBL" id="JANBOI010003145">
    <property type="protein sequence ID" value="KAJ1718879.1"/>
    <property type="molecule type" value="Genomic_DNA"/>
</dbReference>
<gene>
    <name evidence="1" type="ORF">LPJ61_006442</name>
</gene>
<evidence type="ECO:0000313" key="2">
    <source>
        <dbReference type="Proteomes" id="UP001143981"/>
    </source>
</evidence>
<accession>A0A9W7XUR1</accession>
<reference evidence="1" key="1">
    <citation type="submission" date="2022-07" db="EMBL/GenBank/DDBJ databases">
        <title>Phylogenomic reconstructions and comparative analyses of Kickxellomycotina fungi.</title>
        <authorList>
            <person name="Reynolds N.K."/>
            <person name="Stajich J.E."/>
            <person name="Barry K."/>
            <person name="Grigoriev I.V."/>
            <person name="Crous P."/>
            <person name="Smith M.E."/>
        </authorList>
    </citation>
    <scope>NUCLEOTIDE SEQUENCE</scope>
    <source>
        <strain evidence="1">BCRC 34381</strain>
    </source>
</reference>
<dbReference type="OrthoDB" id="10392412at2759"/>